<keyword evidence="1" id="KW-0472">Membrane</keyword>
<name>A0ABP7B4V6_9MICO</name>
<evidence type="ECO:0000313" key="2">
    <source>
        <dbReference type="EMBL" id="GAA3647987.1"/>
    </source>
</evidence>
<dbReference type="NCBIfam" id="NF038065">
    <property type="entry name" value="Pr6Pr"/>
    <property type="match status" value="1"/>
</dbReference>
<feature type="transmembrane region" description="Helical" evidence="1">
    <location>
        <begin position="212"/>
        <end position="237"/>
    </location>
</feature>
<dbReference type="InterPro" id="IPR049713">
    <property type="entry name" value="Pr6Pr-like"/>
</dbReference>
<protein>
    <recommendedName>
        <fullName evidence="4">Integral membrane regulator</fullName>
    </recommendedName>
</protein>
<keyword evidence="1" id="KW-0812">Transmembrane</keyword>
<accession>A0ABP7B4V6</accession>
<dbReference type="RefSeq" id="WP_221856548.1">
    <property type="nucleotide sequence ID" value="NZ_BAAAYV010000002.1"/>
</dbReference>
<evidence type="ECO:0008006" key="4">
    <source>
        <dbReference type="Google" id="ProtNLM"/>
    </source>
</evidence>
<feature type="transmembrane region" description="Helical" evidence="1">
    <location>
        <begin position="62"/>
        <end position="87"/>
    </location>
</feature>
<keyword evidence="1" id="KW-1133">Transmembrane helix</keyword>
<evidence type="ECO:0000313" key="3">
    <source>
        <dbReference type="Proteomes" id="UP001410795"/>
    </source>
</evidence>
<dbReference type="Proteomes" id="UP001410795">
    <property type="component" value="Unassembled WGS sequence"/>
</dbReference>
<proteinExistence type="predicted"/>
<comment type="caution">
    <text evidence="2">The sequence shown here is derived from an EMBL/GenBank/DDBJ whole genome shotgun (WGS) entry which is preliminary data.</text>
</comment>
<evidence type="ECO:0000256" key="1">
    <source>
        <dbReference type="SAM" id="Phobius"/>
    </source>
</evidence>
<keyword evidence="3" id="KW-1185">Reference proteome</keyword>
<feature type="transmembrane region" description="Helical" evidence="1">
    <location>
        <begin position="21"/>
        <end position="42"/>
    </location>
</feature>
<feature type="transmembrane region" description="Helical" evidence="1">
    <location>
        <begin position="167"/>
        <end position="188"/>
    </location>
</feature>
<sequence length="258" mass="26829">MGAIHTGGLRARDRGEAVSTAWSALWNVARLAVVVAIVLATIEQGRLAIAAAEGAGLPAGTALARLFSFFTVQSNVLAATVLAAVAVRAFVTRFRADGPVVATALVAVSAYMLVTGIVYNVVLRAAGGTDIMTGWSNDVHHVLAPAFLLLDVLIGPGRTAVRWRAVLIALAYPLVWVACTLLLGPFLVSPSTGMAPWYPYPFLDPASAPDGYVAVGVWVAGIAALIAALAALVVLTGRLRGRRAARRVRARDRPSSAG</sequence>
<feature type="transmembrane region" description="Helical" evidence="1">
    <location>
        <begin position="99"/>
        <end position="119"/>
    </location>
</feature>
<reference evidence="3" key="1">
    <citation type="journal article" date="2019" name="Int. J. Syst. Evol. Microbiol.">
        <title>The Global Catalogue of Microorganisms (GCM) 10K type strain sequencing project: providing services to taxonomists for standard genome sequencing and annotation.</title>
        <authorList>
            <consortium name="The Broad Institute Genomics Platform"/>
            <consortium name="The Broad Institute Genome Sequencing Center for Infectious Disease"/>
            <person name="Wu L."/>
            <person name="Ma J."/>
        </authorList>
    </citation>
    <scope>NUCLEOTIDE SEQUENCE [LARGE SCALE GENOMIC DNA]</scope>
    <source>
        <strain evidence="3">JCM 16546</strain>
    </source>
</reference>
<gene>
    <name evidence="2" type="ORF">GCM10022202_04420</name>
</gene>
<organism evidence="2 3">
    <name type="scientific">Microbacterium marinilacus</name>
    <dbReference type="NCBI Taxonomy" id="415209"/>
    <lineage>
        <taxon>Bacteria</taxon>
        <taxon>Bacillati</taxon>
        <taxon>Actinomycetota</taxon>
        <taxon>Actinomycetes</taxon>
        <taxon>Micrococcales</taxon>
        <taxon>Microbacteriaceae</taxon>
        <taxon>Microbacterium</taxon>
    </lineage>
</organism>
<dbReference type="EMBL" id="BAAAYV010000002">
    <property type="protein sequence ID" value="GAA3647987.1"/>
    <property type="molecule type" value="Genomic_DNA"/>
</dbReference>